<name>A0A852Y8M6_9MICO</name>
<organism evidence="4 5">
    <name type="scientific">Schumannella luteola</name>
    <dbReference type="NCBI Taxonomy" id="472059"/>
    <lineage>
        <taxon>Bacteria</taxon>
        <taxon>Bacillati</taxon>
        <taxon>Actinomycetota</taxon>
        <taxon>Actinomycetes</taxon>
        <taxon>Micrococcales</taxon>
        <taxon>Microbacteriaceae</taxon>
        <taxon>Schumannella</taxon>
    </lineage>
</organism>
<evidence type="ECO:0000313" key="5">
    <source>
        <dbReference type="Proteomes" id="UP000553888"/>
    </source>
</evidence>
<keyword evidence="2" id="KW-0812">Transmembrane</keyword>
<proteinExistence type="predicted"/>
<keyword evidence="5" id="KW-1185">Reference proteome</keyword>
<feature type="compositionally biased region" description="Pro residues" evidence="1">
    <location>
        <begin position="59"/>
        <end position="68"/>
    </location>
</feature>
<feature type="transmembrane region" description="Helical" evidence="2">
    <location>
        <begin position="273"/>
        <end position="298"/>
    </location>
</feature>
<accession>A0A852Y8M6</accession>
<evidence type="ECO:0000313" key="4">
    <source>
        <dbReference type="EMBL" id="NYG98763.1"/>
    </source>
</evidence>
<feature type="transmembrane region" description="Helical" evidence="2">
    <location>
        <begin position="145"/>
        <end position="169"/>
    </location>
</feature>
<evidence type="ECO:0000256" key="1">
    <source>
        <dbReference type="SAM" id="MobiDB-lite"/>
    </source>
</evidence>
<protein>
    <recommendedName>
        <fullName evidence="3">Glycerophosphoryl diester phosphodiesterase membrane domain-containing protein</fullName>
    </recommendedName>
</protein>
<dbReference type="EMBL" id="JACBZY010000001">
    <property type="protein sequence ID" value="NYG98763.1"/>
    <property type="molecule type" value="Genomic_DNA"/>
</dbReference>
<reference evidence="4 5" key="1">
    <citation type="submission" date="2020-07" db="EMBL/GenBank/DDBJ databases">
        <title>Sequencing the genomes of 1000 actinobacteria strains.</title>
        <authorList>
            <person name="Klenk H.-P."/>
        </authorList>
    </citation>
    <scope>NUCLEOTIDE SEQUENCE [LARGE SCALE GENOMIC DNA]</scope>
    <source>
        <strain evidence="4 5">DSM 23141</strain>
    </source>
</reference>
<dbReference type="Proteomes" id="UP000553888">
    <property type="component" value="Unassembled WGS sequence"/>
</dbReference>
<feature type="transmembrane region" description="Helical" evidence="2">
    <location>
        <begin position="377"/>
        <end position="410"/>
    </location>
</feature>
<gene>
    <name evidence="4" type="ORF">BJ979_001389</name>
</gene>
<dbReference type="AlphaFoldDB" id="A0A852Y8M6"/>
<feature type="compositionally biased region" description="Low complexity" evidence="1">
    <location>
        <begin position="8"/>
        <end position="18"/>
    </location>
</feature>
<feature type="transmembrane region" description="Helical" evidence="2">
    <location>
        <begin position="189"/>
        <end position="218"/>
    </location>
</feature>
<dbReference type="InterPro" id="IPR018476">
    <property type="entry name" value="GlyceroP-diester-Pdiesterase_M"/>
</dbReference>
<evidence type="ECO:0000259" key="3">
    <source>
        <dbReference type="Pfam" id="PF10110"/>
    </source>
</evidence>
<feature type="region of interest" description="Disordered" evidence="1">
    <location>
        <begin position="1"/>
        <end position="116"/>
    </location>
</feature>
<evidence type="ECO:0000256" key="2">
    <source>
        <dbReference type="SAM" id="Phobius"/>
    </source>
</evidence>
<keyword evidence="2" id="KW-1133">Transmembrane helix</keyword>
<dbReference type="Pfam" id="PF10110">
    <property type="entry name" value="GPDPase_memb"/>
    <property type="match status" value="1"/>
</dbReference>
<keyword evidence="2" id="KW-0472">Membrane</keyword>
<sequence>MSDDQRWGAQQSPGDQQPPAAPPQQGWGGVPQPGPPQQSWGGAPQQPVPQQPWGGAPQQPVPQQPVPQQPWGGAPQQPVPQQPWGGAPQQPGPGFPGGIPGAPQNGSWRPPPKPGLVPLRPLTLGEILGATFQVMRRNPAPTFGIALLLQVIAGIVSSALIGGVLWATISRVDSAASADQDAIIAGGVAAGIVAGLVGLALNLIVTAIIQGLVTLEVARGTLGERLRLAGMWRRIRPRVGALIGWVSLFTGVNLVVIGGFAAALFALGSLGETAIGIAIALAVILSIAYAVVGAWLGVKLIYVPSAITLERLGVRAAIRRSWTLIRGSYWKTLGIYLLVYVIYYAASQIISTPLGIILGVVGGLLGTNGGDETSATITIVVVYAASIILSLVVGAIGTVMLSATTALLYLDLRMRREGLDLELARFVEARAAGQEGLRDPYEPPLATAGVAPSGHGGPAAPGQYPGSGPAAPGGTVYPPSSGSPWA</sequence>
<feature type="transmembrane region" description="Helical" evidence="2">
    <location>
        <begin position="335"/>
        <end position="365"/>
    </location>
</feature>
<feature type="region of interest" description="Disordered" evidence="1">
    <location>
        <begin position="437"/>
        <end position="486"/>
    </location>
</feature>
<dbReference type="RefSeq" id="WP_179566523.1">
    <property type="nucleotide sequence ID" value="NZ_JACBZY010000001.1"/>
</dbReference>
<feature type="transmembrane region" description="Helical" evidence="2">
    <location>
        <begin position="239"/>
        <end position="267"/>
    </location>
</feature>
<comment type="caution">
    <text evidence="4">The sequence shown here is derived from an EMBL/GenBank/DDBJ whole genome shotgun (WGS) entry which is preliminary data.</text>
</comment>
<feature type="domain" description="Glycerophosphoryl diester phosphodiesterase membrane" evidence="3">
    <location>
        <begin position="280"/>
        <end position="401"/>
    </location>
</feature>